<dbReference type="Pfam" id="PF02525">
    <property type="entry name" value="Flavodoxin_2"/>
    <property type="match status" value="1"/>
</dbReference>
<dbReference type="GO" id="GO:0009055">
    <property type="term" value="F:electron transfer activity"/>
    <property type="evidence" value="ECO:0007669"/>
    <property type="project" value="UniProtKB-UniRule"/>
</dbReference>
<dbReference type="SUPFAM" id="SSF52218">
    <property type="entry name" value="Flavoproteins"/>
    <property type="match status" value="1"/>
</dbReference>
<evidence type="ECO:0000256" key="5">
    <source>
        <dbReference type="ARBA" id="ARBA00048542"/>
    </source>
</evidence>
<dbReference type="InterPro" id="IPR003680">
    <property type="entry name" value="Flavodoxin_fold"/>
</dbReference>
<comment type="cofactor">
    <cofactor evidence="6">
        <name>FMN</name>
        <dbReference type="ChEBI" id="CHEBI:58210"/>
    </cofactor>
    <text evidence="6">Binds 1 FMN per subunit.</text>
</comment>
<dbReference type="EMBL" id="FNZQ01000001">
    <property type="protein sequence ID" value="SEK59928.1"/>
    <property type="molecule type" value="Genomic_DNA"/>
</dbReference>
<dbReference type="InterPro" id="IPR029039">
    <property type="entry name" value="Flavoprotein-like_sf"/>
</dbReference>
<keyword evidence="2 6" id="KW-0288">FMN</keyword>
<evidence type="ECO:0000256" key="4">
    <source>
        <dbReference type="ARBA" id="ARBA00023027"/>
    </source>
</evidence>
<dbReference type="PANTHER" id="PTHR43741">
    <property type="entry name" value="FMN-DEPENDENT NADH-AZOREDUCTASE 1"/>
    <property type="match status" value="1"/>
</dbReference>
<accession>A0A1H7IBV5</accession>
<comment type="catalytic activity">
    <reaction evidence="6">
        <text>2 a quinone + NADH + H(+) = 2 a 1,4-benzosemiquinone + NAD(+)</text>
        <dbReference type="Rhea" id="RHEA:65952"/>
        <dbReference type="ChEBI" id="CHEBI:15378"/>
        <dbReference type="ChEBI" id="CHEBI:57540"/>
        <dbReference type="ChEBI" id="CHEBI:57945"/>
        <dbReference type="ChEBI" id="CHEBI:132124"/>
        <dbReference type="ChEBI" id="CHEBI:134225"/>
    </reaction>
</comment>
<dbReference type="AlphaFoldDB" id="A0A1H7IBV5"/>
<keyword evidence="3 6" id="KW-0560">Oxidoreductase</keyword>
<dbReference type="GO" id="GO:0016655">
    <property type="term" value="F:oxidoreductase activity, acting on NAD(P)H, quinone or similar compound as acceptor"/>
    <property type="evidence" value="ECO:0007669"/>
    <property type="project" value="InterPro"/>
</dbReference>
<dbReference type="Proteomes" id="UP000199283">
    <property type="component" value="Unassembled WGS sequence"/>
</dbReference>
<organism evidence="8 9">
    <name type="scientific">Jannaschia helgolandensis</name>
    <dbReference type="NCBI Taxonomy" id="188906"/>
    <lineage>
        <taxon>Bacteria</taxon>
        <taxon>Pseudomonadati</taxon>
        <taxon>Pseudomonadota</taxon>
        <taxon>Alphaproteobacteria</taxon>
        <taxon>Rhodobacterales</taxon>
        <taxon>Roseobacteraceae</taxon>
        <taxon>Jannaschia</taxon>
    </lineage>
</organism>
<dbReference type="Gene3D" id="3.40.50.360">
    <property type="match status" value="1"/>
</dbReference>
<protein>
    <recommendedName>
        <fullName evidence="6">FMN dependent NADH:quinone oxidoreductase</fullName>
        <ecNumber evidence="6">1.6.5.-</ecNumber>
    </recommendedName>
    <alternativeName>
        <fullName evidence="6">Azo-dye reductase</fullName>
    </alternativeName>
    <alternativeName>
        <fullName evidence="6">FMN-dependent NADH-azo compound oxidoreductase</fullName>
    </alternativeName>
    <alternativeName>
        <fullName evidence="6">FMN-dependent NADH-azoreductase</fullName>
        <ecNumber evidence="6">1.7.1.17</ecNumber>
    </alternativeName>
</protein>
<dbReference type="InterPro" id="IPR023048">
    <property type="entry name" value="NADH:quinone_OxRdtase_FMN_depd"/>
</dbReference>
<comment type="subunit">
    <text evidence="6">Homodimer.</text>
</comment>
<evidence type="ECO:0000313" key="8">
    <source>
        <dbReference type="EMBL" id="SEK59928.1"/>
    </source>
</evidence>
<gene>
    <name evidence="6" type="primary">azoR</name>
    <name evidence="8" type="ORF">SAMN04488526_0991</name>
</gene>
<evidence type="ECO:0000256" key="3">
    <source>
        <dbReference type="ARBA" id="ARBA00023002"/>
    </source>
</evidence>
<dbReference type="HAMAP" id="MF_01216">
    <property type="entry name" value="Azoreductase_type1"/>
    <property type="match status" value="1"/>
</dbReference>
<dbReference type="InterPro" id="IPR050104">
    <property type="entry name" value="FMN-dep_NADH:Q_OxRdtase_AzoR1"/>
</dbReference>
<dbReference type="STRING" id="188906.SAMN04488526_0991"/>
<sequence length="191" mass="20158">MNILRIDSSAKASGSTTQALLDRIEEKVGRATTRRDLGAKAVPQIDGTWVSANFTEAQARDDAQKSALSLSDELVSELQDSDLILIALPIYNFTVPGALKAWIDLVCRAGVTFKYTETGPVGLLEGKRAIVAVASGGTPVGSEIDFATGYMRHILGFIGITDVSFVSADQQGSKGEAAVNEAQQEIDALAA</sequence>
<comment type="function">
    <text evidence="6">Also exhibits azoreductase activity. Catalyzes the reductive cleavage of the azo bond in aromatic azo compounds to the corresponding amines.</text>
</comment>
<evidence type="ECO:0000256" key="1">
    <source>
        <dbReference type="ARBA" id="ARBA00022630"/>
    </source>
</evidence>
<feature type="domain" description="Flavodoxin-like fold" evidence="7">
    <location>
        <begin position="1"/>
        <end position="188"/>
    </location>
</feature>
<dbReference type="GO" id="GO:0016652">
    <property type="term" value="F:oxidoreductase activity, acting on NAD(P)H as acceptor"/>
    <property type="evidence" value="ECO:0007669"/>
    <property type="project" value="UniProtKB-UniRule"/>
</dbReference>
<evidence type="ECO:0000259" key="7">
    <source>
        <dbReference type="Pfam" id="PF02525"/>
    </source>
</evidence>
<evidence type="ECO:0000256" key="6">
    <source>
        <dbReference type="HAMAP-Rule" id="MF_01216"/>
    </source>
</evidence>
<dbReference type="PANTHER" id="PTHR43741:SF4">
    <property type="entry name" value="FMN-DEPENDENT NADH:QUINONE OXIDOREDUCTASE"/>
    <property type="match status" value="1"/>
</dbReference>
<dbReference type="GO" id="GO:0010181">
    <property type="term" value="F:FMN binding"/>
    <property type="evidence" value="ECO:0007669"/>
    <property type="project" value="UniProtKB-UniRule"/>
</dbReference>
<feature type="binding site" evidence="6">
    <location>
        <position position="9"/>
    </location>
    <ligand>
        <name>FMN</name>
        <dbReference type="ChEBI" id="CHEBI:58210"/>
    </ligand>
</feature>
<keyword evidence="9" id="KW-1185">Reference proteome</keyword>
<dbReference type="EC" id="1.7.1.17" evidence="6"/>
<dbReference type="EC" id="1.6.5.-" evidence="6"/>
<keyword evidence="4 6" id="KW-0520">NAD</keyword>
<comment type="similarity">
    <text evidence="6">Belongs to the azoreductase type 1 family.</text>
</comment>
<evidence type="ECO:0000256" key="2">
    <source>
        <dbReference type="ARBA" id="ARBA00022643"/>
    </source>
</evidence>
<comment type="function">
    <text evidence="6">Quinone reductase that provides resistance to thiol-specific stress caused by electrophilic quinones.</text>
</comment>
<reference evidence="8 9" key="1">
    <citation type="submission" date="2016-10" db="EMBL/GenBank/DDBJ databases">
        <authorList>
            <person name="de Groot N.N."/>
        </authorList>
    </citation>
    <scope>NUCLEOTIDE SEQUENCE [LARGE SCALE GENOMIC DNA]</scope>
    <source>
        <strain evidence="8 9">DSM 14858</strain>
    </source>
</reference>
<evidence type="ECO:0000313" key="9">
    <source>
        <dbReference type="Proteomes" id="UP000199283"/>
    </source>
</evidence>
<proteinExistence type="inferred from homology"/>
<keyword evidence="1 6" id="KW-0285">Flavoprotein</keyword>
<comment type="catalytic activity">
    <reaction evidence="5">
        <text>N,N-dimethyl-1,4-phenylenediamine + anthranilate + 2 NAD(+) = 2-(4-dimethylaminophenyl)diazenylbenzoate + 2 NADH + 2 H(+)</text>
        <dbReference type="Rhea" id="RHEA:55872"/>
        <dbReference type="ChEBI" id="CHEBI:15378"/>
        <dbReference type="ChEBI" id="CHEBI:15783"/>
        <dbReference type="ChEBI" id="CHEBI:16567"/>
        <dbReference type="ChEBI" id="CHEBI:57540"/>
        <dbReference type="ChEBI" id="CHEBI:57945"/>
        <dbReference type="ChEBI" id="CHEBI:71579"/>
        <dbReference type="EC" id="1.7.1.17"/>
    </reaction>
    <physiologicalReaction direction="right-to-left" evidence="5">
        <dbReference type="Rhea" id="RHEA:55874"/>
    </physiologicalReaction>
</comment>
<name>A0A1H7IBV5_9RHOB</name>
<comment type="caution">
    <text evidence="6">Lacks conserved residue(s) required for the propagation of feature annotation.</text>
</comment>